<dbReference type="EMBL" id="JANAKD010001961">
    <property type="protein sequence ID" value="KAJ3475432.1"/>
    <property type="molecule type" value="Genomic_DNA"/>
</dbReference>
<proteinExistence type="predicted"/>
<dbReference type="Proteomes" id="UP001148737">
    <property type="component" value="Unassembled WGS sequence"/>
</dbReference>
<organism evidence="1 2">
    <name type="scientific">Lecanicillium saksenae</name>
    <dbReference type="NCBI Taxonomy" id="468837"/>
    <lineage>
        <taxon>Eukaryota</taxon>
        <taxon>Fungi</taxon>
        <taxon>Dikarya</taxon>
        <taxon>Ascomycota</taxon>
        <taxon>Pezizomycotina</taxon>
        <taxon>Sordariomycetes</taxon>
        <taxon>Hypocreomycetidae</taxon>
        <taxon>Hypocreales</taxon>
        <taxon>Cordycipitaceae</taxon>
        <taxon>Lecanicillium</taxon>
    </lineage>
</organism>
<gene>
    <name evidence="1" type="ORF">NLG97_g9461</name>
</gene>
<accession>A0ACC1QG67</accession>
<name>A0ACC1QG67_9HYPO</name>
<protein>
    <submittedName>
        <fullName evidence="1">Uncharacterized protein</fullName>
    </submittedName>
</protein>
<sequence length="236" mass="26061">MRMLNTFLSLLLLATANPVAEVSPAPQTLDGPLSSRDAHLVKRCQDDCYGYSTRWDYWWYGVGSVVQCGDGQKCSVAKGESTTLTWTTTVGLSIGFPAAKGVSSGFAAGYSFAESNTASLLYTLNWHGPAARRLWVKQWYAVTDVTCRRCTEFCCPDGCWPRYAEPKPVRFWVPCTDGSCSEFMIDDPGAAATTGTTAGRTPDLMLLPSNEVEARRGGCLIWRVRQRTGWLQQWTL</sequence>
<evidence type="ECO:0000313" key="1">
    <source>
        <dbReference type="EMBL" id="KAJ3475432.1"/>
    </source>
</evidence>
<reference evidence="1" key="1">
    <citation type="submission" date="2022-07" db="EMBL/GenBank/DDBJ databases">
        <title>Genome Sequence of Lecanicillium saksenae.</title>
        <authorList>
            <person name="Buettner E."/>
        </authorList>
    </citation>
    <scope>NUCLEOTIDE SEQUENCE</scope>
    <source>
        <strain evidence="1">VT-O1</strain>
    </source>
</reference>
<comment type="caution">
    <text evidence="1">The sequence shown here is derived from an EMBL/GenBank/DDBJ whole genome shotgun (WGS) entry which is preliminary data.</text>
</comment>
<keyword evidence="2" id="KW-1185">Reference proteome</keyword>
<evidence type="ECO:0000313" key="2">
    <source>
        <dbReference type="Proteomes" id="UP001148737"/>
    </source>
</evidence>